<dbReference type="OrthoDB" id="354226at2759"/>
<accession>A0A2C6L3Q3</accession>
<dbReference type="EMBL" id="MIGC01001716">
    <property type="protein sequence ID" value="PHJ22354.1"/>
    <property type="molecule type" value="Genomic_DNA"/>
</dbReference>
<dbReference type="VEuPathDB" id="ToxoDB:CSUI_003801"/>
<dbReference type="GeneID" id="94427207"/>
<evidence type="ECO:0000313" key="2">
    <source>
        <dbReference type="EMBL" id="PHJ22354.1"/>
    </source>
</evidence>
<sequence length="150" mass="16306">MAGGGGNVLATITKWLGLVSGVMTVILWCFQLSSTRASISVNSHDFLSDVNKGTWRMSLFSFVPSVFVDIWTPFVMGAVSILCHLKMFHLEFITVNFAHFFAWNFVMALFGNIGYAGGVGIIVASFTLLTTLLSLICIIVCNEDASLQLG</sequence>
<organism evidence="2 3">
    <name type="scientific">Cystoisospora suis</name>
    <dbReference type="NCBI Taxonomy" id="483139"/>
    <lineage>
        <taxon>Eukaryota</taxon>
        <taxon>Sar</taxon>
        <taxon>Alveolata</taxon>
        <taxon>Apicomplexa</taxon>
        <taxon>Conoidasida</taxon>
        <taxon>Coccidia</taxon>
        <taxon>Eucoccidiorida</taxon>
        <taxon>Eimeriorina</taxon>
        <taxon>Sarcocystidae</taxon>
        <taxon>Cystoisospora</taxon>
    </lineage>
</organism>
<comment type="caution">
    <text evidence="2">The sequence shown here is derived from an EMBL/GenBank/DDBJ whole genome shotgun (WGS) entry which is preliminary data.</text>
</comment>
<dbReference type="Proteomes" id="UP000221165">
    <property type="component" value="Unassembled WGS sequence"/>
</dbReference>
<feature type="transmembrane region" description="Helical" evidence="1">
    <location>
        <begin position="59"/>
        <end position="85"/>
    </location>
</feature>
<dbReference type="RefSeq" id="XP_067924031.1">
    <property type="nucleotide sequence ID" value="XM_068063996.1"/>
</dbReference>
<keyword evidence="1" id="KW-1133">Transmembrane helix</keyword>
<keyword evidence="3" id="KW-1185">Reference proteome</keyword>
<protein>
    <submittedName>
        <fullName evidence="2">Transmembrane protein</fullName>
    </submittedName>
</protein>
<proteinExistence type="predicted"/>
<keyword evidence="1" id="KW-0472">Membrane</keyword>
<dbReference type="AlphaFoldDB" id="A0A2C6L3Q3"/>
<feature type="transmembrane region" description="Helical" evidence="1">
    <location>
        <begin position="121"/>
        <end position="141"/>
    </location>
</feature>
<feature type="transmembrane region" description="Helical" evidence="1">
    <location>
        <begin position="15"/>
        <end position="39"/>
    </location>
</feature>
<keyword evidence="1 2" id="KW-0812">Transmembrane</keyword>
<evidence type="ECO:0000256" key="1">
    <source>
        <dbReference type="SAM" id="Phobius"/>
    </source>
</evidence>
<name>A0A2C6L3Q3_9APIC</name>
<evidence type="ECO:0000313" key="3">
    <source>
        <dbReference type="Proteomes" id="UP000221165"/>
    </source>
</evidence>
<gene>
    <name evidence="2" type="ORF">CSUI_003801</name>
</gene>
<reference evidence="2 3" key="1">
    <citation type="journal article" date="2017" name="Int. J. Parasitol.">
        <title>The genome of the protozoan parasite Cystoisospora suis and a reverse vaccinology approach to identify vaccine candidates.</title>
        <authorList>
            <person name="Palmieri N."/>
            <person name="Shrestha A."/>
            <person name="Ruttkowski B."/>
            <person name="Beck T."/>
            <person name="Vogl C."/>
            <person name="Tomley F."/>
            <person name="Blake D.P."/>
            <person name="Joachim A."/>
        </authorList>
    </citation>
    <scope>NUCLEOTIDE SEQUENCE [LARGE SCALE GENOMIC DNA]</scope>
    <source>
        <strain evidence="2 3">Wien I</strain>
    </source>
</reference>
<feature type="transmembrane region" description="Helical" evidence="1">
    <location>
        <begin position="97"/>
        <end position="115"/>
    </location>
</feature>